<dbReference type="EC" id="1.17.1.9" evidence="1"/>
<gene>
    <name evidence="1" type="ORF">OXU80_11480</name>
</gene>
<proteinExistence type="predicted"/>
<dbReference type="Proteomes" id="UP001163223">
    <property type="component" value="Chromosome"/>
</dbReference>
<evidence type="ECO:0000313" key="2">
    <source>
        <dbReference type="Proteomes" id="UP001163223"/>
    </source>
</evidence>
<dbReference type="EMBL" id="CP113520">
    <property type="protein sequence ID" value="WAJ30776.1"/>
    <property type="molecule type" value="Genomic_DNA"/>
</dbReference>
<protein>
    <submittedName>
        <fullName evidence="1">Formate dehydrogenase subunit gamma</fullName>
        <ecNumber evidence="1">1.17.1.9</ecNumber>
    </submittedName>
</protein>
<evidence type="ECO:0000313" key="1">
    <source>
        <dbReference type="EMBL" id="WAJ30776.1"/>
    </source>
</evidence>
<name>A0ACD4NVL8_9HYPH</name>
<organism evidence="1 2">
    <name type="scientific">Antarcticirhabdus aurantiaca</name>
    <dbReference type="NCBI Taxonomy" id="2606717"/>
    <lineage>
        <taxon>Bacteria</taxon>
        <taxon>Pseudomonadati</taxon>
        <taxon>Pseudomonadota</taxon>
        <taxon>Alphaproteobacteria</taxon>
        <taxon>Hyphomicrobiales</taxon>
        <taxon>Aurantimonadaceae</taxon>
        <taxon>Antarcticirhabdus</taxon>
    </lineage>
</organism>
<sequence length="362" mass="39099">MRRIKAILAAGALATTLVLPALPALAQQGEANVPPGVESIAPPNTVNAPAGANPSGQNPTAAAPTEAELFQALQNGRIDGRVSIPDSKAAVLQQPQGREYRAFHEGWLPWIGAIAILGMVLALGVFYFSRGRIMLEDSPMSGIKILRFTFLERFNHWMTATAFILLAITGLNYIFGKRLLFPIIGPDAFAAFSQWAKYVHNYVAWAFMLGLVFMILVWIKDNIPDKTDVNWIRQFGGFVGKKHPPAKRFNAGQKMIFWSVALGGLALSASGLMMLFPFTLLDINGMQVAFVVHSVVGVGLIAIIIAHIYIGTLGMEGAYDAMGSGEVDLAWAKAHHSLWVEEEQAKTAKGAQLPPGNPAPAE</sequence>
<keyword evidence="2" id="KW-1185">Reference proteome</keyword>
<accession>A0ACD4NVL8</accession>
<keyword evidence="1" id="KW-0560">Oxidoreductase</keyword>
<reference evidence="1" key="1">
    <citation type="submission" date="2022-11" db="EMBL/GenBank/DDBJ databases">
        <title>beta-Carotene-producing bacterium, Jeongeuplla avenae sp. nov., alleviates the salt stress of Arabidopsis seedlings.</title>
        <authorList>
            <person name="Jiang L."/>
            <person name="Lee J."/>
        </authorList>
    </citation>
    <scope>NUCLEOTIDE SEQUENCE</scope>
    <source>
        <strain evidence="1">DY_R2A_6</strain>
    </source>
</reference>